<evidence type="ECO:0000256" key="4">
    <source>
        <dbReference type="ARBA" id="ARBA00022692"/>
    </source>
</evidence>
<sequence length="586" mass="65459">MSSIKWVSQYIQSNKVKALVGIVMVVIVAVLNIVSPLIGGEIVDRVIVDAQSNLLVPLLALMVGATVLRTVLRYVYQIMFEQIGQDAIYQMREALYKKLQELDFAFFNNTRVGDIMARMSGDTDAIRHAISWLSYNVLDNLLLLVSAIIVMGFIEWRLMLALLIVTPFIGILTVLLSGKANAVYYEIRESFSRLNSMVEENVSGNKVIKAFAREDYEKEKFDQYNEDYKQRNMDSANVTRTYLPPLETLAGLLSVITIGYGGFLVISGSMSLGDLVAFNGFIWMLNLPMRNVGWYVNDLQRFIASSYKIREMLAAKPMIPIEEKESAETIQGIVEFQDVSFSFADDPETLVLSHISLKAKPGMTIGILGETGSGKSTLVNLISRFFDPTEGRVLIDGIDAKKWNVRELRSHIAIVMQDVFLFSDSIQQNISFGTPGADLERVQKSARVADADPFIQGMPEKYNTYLGERGSGLSGGQRQRISLARGLMKDPSILILDDTTSAVDMETEVKIQQGLGEIMKEKTTFIIANRISSVKSADEIIILSKGEIIERGNHASLLDKKGYYYRIYQKQLGQSDEEEVETNGAD</sequence>
<dbReference type="Pfam" id="PF00005">
    <property type="entry name" value="ABC_tran"/>
    <property type="match status" value="1"/>
</dbReference>
<evidence type="ECO:0000259" key="11">
    <source>
        <dbReference type="PROSITE" id="PS50929"/>
    </source>
</evidence>
<dbReference type="RefSeq" id="WP_089976300.1">
    <property type="nucleotide sequence ID" value="NZ_FNJW01000008.1"/>
</dbReference>
<dbReference type="InterPro" id="IPR017871">
    <property type="entry name" value="ABC_transporter-like_CS"/>
</dbReference>
<dbReference type="Proteomes" id="UP000199481">
    <property type="component" value="Unassembled WGS sequence"/>
</dbReference>
<accession>A0A1H0Z3B4</accession>
<dbReference type="AlphaFoldDB" id="A0A1H0Z3B4"/>
<keyword evidence="3" id="KW-1003">Cell membrane</keyword>
<keyword evidence="8 9" id="KW-0472">Membrane</keyword>
<keyword evidence="5" id="KW-0547">Nucleotide-binding</keyword>
<feature type="transmembrane region" description="Helical" evidence="9">
    <location>
        <begin position="16"/>
        <end position="34"/>
    </location>
</feature>
<dbReference type="GO" id="GO:0016887">
    <property type="term" value="F:ATP hydrolysis activity"/>
    <property type="evidence" value="ECO:0007669"/>
    <property type="project" value="InterPro"/>
</dbReference>
<evidence type="ECO:0000313" key="13">
    <source>
        <dbReference type="Proteomes" id="UP000199481"/>
    </source>
</evidence>
<evidence type="ECO:0000256" key="5">
    <source>
        <dbReference type="ARBA" id="ARBA00022741"/>
    </source>
</evidence>
<proteinExistence type="predicted"/>
<dbReference type="InterPro" id="IPR003593">
    <property type="entry name" value="AAA+_ATPase"/>
</dbReference>
<dbReference type="SMART" id="SM00382">
    <property type="entry name" value="AAA"/>
    <property type="match status" value="1"/>
</dbReference>
<keyword evidence="6 12" id="KW-0067">ATP-binding</keyword>
<dbReference type="SUPFAM" id="SSF90123">
    <property type="entry name" value="ABC transporter transmembrane region"/>
    <property type="match status" value="1"/>
</dbReference>
<evidence type="ECO:0000256" key="6">
    <source>
        <dbReference type="ARBA" id="ARBA00022840"/>
    </source>
</evidence>
<feature type="transmembrane region" description="Helical" evidence="9">
    <location>
        <begin position="54"/>
        <end position="72"/>
    </location>
</feature>
<feature type="transmembrane region" description="Helical" evidence="9">
    <location>
        <begin position="249"/>
        <end position="270"/>
    </location>
</feature>
<evidence type="ECO:0000313" key="12">
    <source>
        <dbReference type="EMBL" id="SDQ21883.1"/>
    </source>
</evidence>
<dbReference type="PANTHER" id="PTHR43394:SF1">
    <property type="entry name" value="ATP-BINDING CASSETTE SUB-FAMILY B MEMBER 10, MITOCHONDRIAL"/>
    <property type="match status" value="1"/>
</dbReference>
<dbReference type="GO" id="GO:0005524">
    <property type="term" value="F:ATP binding"/>
    <property type="evidence" value="ECO:0007669"/>
    <property type="project" value="UniProtKB-KW"/>
</dbReference>
<feature type="transmembrane region" description="Helical" evidence="9">
    <location>
        <begin position="160"/>
        <end position="178"/>
    </location>
</feature>
<dbReference type="CDD" id="cd18542">
    <property type="entry name" value="ABC_6TM_YknU_like"/>
    <property type="match status" value="1"/>
</dbReference>
<dbReference type="PROSITE" id="PS50893">
    <property type="entry name" value="ABC_TRANSPORTER_2"/>
    <property type="match status" value="1"/>
</dbReference>
<dbReference type="InterPro" id="IPR036640">
    <property type="entry name" value="ABC1_TM_sf"/>
</dbReference>
<evidence type="ECO:0000259" key="10">
    <source>
        <dbReference type="PROSITE" id="PS50893"/>
    </source>
</evidence>
<keyword evidence="7 9" id="KW-1133">Transmembrane helix</keyword>
<dbReference type="PROSITE" id="PS00211">
    <property type="entry name" value="ABC_TRANSPORTER_1"/>
    <property type="match status" value="1"/>
</dbReference>
<evidence type="ECO:0000256" key="3">
    <source>
        <dbReference type="ARBA" id="ARBA00022475"/>
    </source>
</evidence>
<keyword evidence="4 9" id="KW-0812">Transmembrane</keyword>
<feature type="domain" description="ABC transporter" evidence="10">
    <location>
        <begin position="334"/>
        <end position="570"/>
    </location>
</feature>
<dbReference type="PANTHER" id="PTHR43394">
    <property type="entry name" value="ATP-DEPENDENT PERMEASE MDL1, MITOCHONDRIAL"/>
    <property type="match status" value="1"/>
</dbReference>
<organism evidence="12 13">
    <name type="scientific">Carnobacterium viridans</name>
    <dbReference type="NCBI Taxonomy" id="174587"/>
    <lineage>
        <taxon>Bacteria</taxon>
        <taxon>Bacillati</taxon>
        <taxon>Bacillota</taxon>
        <taxon>Bacilli</taxon>
        <taxon>Lactobacillales</taxon>
        <taxon>Carnobacteriaceae</taxon>
        <taxon>Carnobacterium</taxon>
    </lineage>
</organism>
<dbReference type="GO" id="GO:0005886">
    <property type="term" value="C:plasma membrane"/>
    <property type="evidence" value="ECO:0007669"/>
    <property type="project" value="UniProtKB-SubCell"/>
</dbReference>
<keyword evidence="13" id="KW-1185">Reference proteome</keyword>
<dbReference type="FunFam" id="3.40.50.300:FF:000221">
    <property type="entry name" value="Multidrug ABC transporter ATP-binding protein"/>
    <property type="match status" value="1"/>
</dbReference>
<evidence type="ECO:0000256" key="2">
    <source>
        <dbReference type="ARBA" id="ARBA00022448"/>
    </source>
</evidence>
<dbReference type="Gene3D" id="1.20.1560.10">
    <property type="entry name" value="ABC transporter type 1, transmembrane domain"/>
    <property type="match status" value="1"/>
</dbReference>
<dbReference type="OrthoDB" id="9770415at2"/>
<dbReference type="Pfam" id="PF00664">
    <property type="entry name" value="ABC_membrane"/>
    <property type="match status" value="1"/>
</dbReference>
<dbReference type="InterPro" id="IPR011527">
    <property type="entry name" value="ABC1_TM_dom"/>
</dbReference>
<dbReference type="InterPro" id="IPR039421">
    <property type="entry name" value="Type_1_exporter"/>
</dbReference>
<dbReference type="InterPro" id="IPR003439">
    <property type="entry name" value="ABC_transporter-like_ATP-bd"/>
</dbReference>
<evidence type="ECO:0000256" key="1">
    <source>
        <dbReference type="ARBA" id="ARBA00004651"/>
    </source>
</evidence>
<dbReference type="Gene3D" id="3.40.50.300">
    <property type="entry name" value="P-loop containing nucleotide triphosphate hydrolases"/>
    <property type="match status" value="1"/>
</dbReference>
<dbReference type="InterPro" id="IPR027417">
    <property type="entry name" value="P-loop_NTPase"/>
</dbReference>
<evidence type="ECO:0000256" key="8">
    <source>
        <dbReference type="ARBA" id="ARBA00023136"/>
    </source>
</evidence>
<name>A0A1H0Z3B4_9LACT</name>
<protein>
    <submittedName>
        <fullName evidence="12">ATP-binding cassette, subfamily B</fullName>
    </submittedName>
</protein>
<dbReference type="EMBL" id="FNJW01000008">
    <property type="protein sequence ID" value="SDQ21883.1"/>
    <property type="molecule type" value="Genomic_DNA"/>
</dbReference>
<feature type="transmembrane region" description="Helical" evidence="9">
    <location>
        <begin position="137"/>
        <end position="154"/>
    </location>
</feature>
<evidence type="ECO:0000256" key="9">
    <source>
        <dbReference type="SAM" id="Phobius"/>
    </source>
</evidence>
<dbReference type="PROSITE" id="PS50929">
    <property type="entry name" value="ABC_TM1F"/>
    <property type="match status" value="1"/>
</dbReference>
<reference evidence="13" key="1">
    <citation type="submission" date="2016-10" db="EMBL/GenBank/DDBJ databases">
        <authorList>
            <person name="Varghese N."/>
            <person name="Submissions S."/>
        </authorList>
    </citation>
    <scope>NUCLEOTIDE SEQUENCE [LARGE SCALE GENOMIC DNA]</scope>
    <source>
        <strain evidence="13">MPL-11</strain>
    </source>
</reference>
<keyword evidence="2" id="KW-0813">Transport</keyword>
<evidence type="ECO:0000256" key="7">
    <source>
        <dbReference type="ARBA" id="ARBA00022989"/>
    </source>
</evidence>
<dbReference type="GO" id="GO:0015421">
    <property type="term" value="F:ABC-type oligopeptide transporter activity"/>
    <property type="evidence" value="ECO:0007669"/>
    <property type="project" value="TreeGrafter"/>
</dbReference>
<gene>
    <name evidence="12" type="ORF">SAMN04487752_1297</name>
</gene>
<dbReference type="SUPFAM" id="SSF52540">
    <property type="entry name" value="P-loop containing nucleoside triphosphate hydrolases"/>
    <property type="match status" value="1"/>
</dbReference>
<comment type="subcellular location">
    <subcellularLocation>
        <location evidence="1">Cell membrane</location>
        <topology evidence="1">Multi-pass membrane protein</topology>
    </subcellularLocation>
</comment>
<feature type="domain" description="ABC transmembrane type-1" evidence="11">
    <location>
        <begin position="19"/>
        <end position="301"/>
    </location>
</feature>